<dbReference type="OrthoDB" id="9814290at2"/>
<reference evidence="9 10" key="1">
    <citation type="submission" date="2017-11" db="EMBL/GenBank/DDBJ databases">
        <title>Genomic Encyclopedia of Archaeal and Bacterial Type Strains, Phase II (KMG-II): From Individual Species to Whole Genera.</title>
        <authorList>
            <person name="Goeker M."/>
        </authorList>
    </citation>
    <scope>NUCLEOTIDE SEQUENCE [LARGE SCALE GENOMIC DNA]</scope>
    <source>
        <strain evidence="9 10">DSM 25478</strain>
    </source>
</reference>
<feature type="compositionally biased region" description="Gly residues" evidence="6">
    <location>
        <begin position="73"/>
        <end position="89"/>
    </location>
</feature>
<evidence type="ECO:0000256" key="7">
    <source>
        <dbReference type="SAM" id="Phobius"/>
    </source>
</evidence>
<dbReference type="AlphaFoldDB" id="A0A2M9CZP6"/>
<evidence type="ECO:0000313" key="10">
    <source>
        <dbReference type="Proteomes" id="UP000231693"/>
    </source>
</evidence>
<keyword evidence="5 7" id="KW-0472">Membrane</keyword>
<evidence type="ECO:0000259" key="8">
    <source>
        <dbReference type="Pfam" id="PF01578"/>
    </source>
</evidence>
<feature type="transmembrane region" description="Helical" evidence="7">
    <location>
        <begin position="267"/>
        <end position="284"/>
    </location>
</feature>
<feature type="region of interest" description="Disordered" evidence="6">
    <location>
        <begin position="68"/>
        <end position="101"/>
    </location>
</feature>
<evidence type="ECO:0000256" key="3">
    <source>
        <dbReference type="ARBA" id="ARBA00022748"/>
    </source>
</evidence>
<evidence type="ECO:0000256" key="2">
    <source>
        <dbReference type="ARBA" id="ARBA00022692"/>
    </source>
</evidence>
<proteinExistence type="predicted"/>
<feature type="transmembrane region" description="Helical" evidence="7">
    <location>
        <begin position="169"/>
        <end position="190"/>
    </location>
</feature>
<dbReference type="InterPro" id="IPR045062">
    <property type="entry name" value="Cyt_c_biogenesis_CcsA/CcmC"/>
</dbReference>
<keyword evidence="10" id="KW-1185">Reference proteome</keyword>
<comment type="subcellular location">
    <subcellularLocation>
        <location evidence="1">Membrane</location>
        <topology evidence="1">Multi-pass membrane protein</topology>
    </subcellularLocation>
</comment>
<evidence type="ECO:0000256" key="4">
    <source>
        <dbReference type="ARBA" id="ARBA00022989"/>
    </source>
</evidence>
<accession>A0A2M9CZP6</accession>
<feature type="transmembrane region" description="Helical" evidence="7">
    <location>
        <begin position="111"/>
        <end position="133"/>
    </location>
</feature>
<dbReference type="EMBL" id="PGFE01000001">
    <property type="protein sequence ID" value="PJJ77367.1"/>
    <property type="molecule type" value="Genomic_DNA"/>
</dbReference>
<keyword evidence="3" id="KW-0201">Cytochrome c-type biogenesis</keyword>
<feature type="transmembrane region" description="Helical" evidence="7">
    <location>
        <begin position="326"/>
        <end position="347"/>
    </location>
</feature>
<evidence type="ECO:0000256" key="5">
    <source>
        <dbReference type="ARBA" id="ARBA00023136"/>
    </source>
</evidence>
<comment type="caution">
    <text evidence="9">The sequence shown here is derived from an EMBL/GenBank/DDBJ whole genome shotgun (WGS) entry which is preliminary data.</text>
</comment>
<keyword evidence="2 7" id="KW-0812">Transmembrane</keyword>
<dbReference type="NCBIfam" id="TIGR03144">
    <property type="entry name" value="cytochr_II_ccsB"/>
    <property type="match status" value="1"/>
</dbReference>
<dbReference type="Proteomes" id="UP000231693">
    <property type="component" value="Unassembled WGS sequence"/>
</dbReference>
<sequence>MTVAELSYDLVWAAATVLAIALVAFAWDLASLSSSRQAVKDAEAARAESEELASSGESEGLAASAASAEDGSSVGGSSVGGSSSGGSSSGGVAVAERAPAEGRRRSKAAGIGVSTTFLATVLLLAAIVTRGIAAGRTPWANMYEFSMVGAFVALAVFLGVNARRDVRYLGAFVTGLATLFLVLAQNAFFVPANGVQPALQSYWLVIHVGVAITATGVFTVAFVTSVLQLLRDSRDNGSALLNRKAFGWLDVTPAPTQLEALSFRMNAVGFVLWTFTVIGGAIWAEHAWARYWGWDPKETWSFIVWVVYAAYLHARTTRGWSGRRAAYFVLVGYACVLFNFTGVNLLFDGKHSYSGL</sequence>
<evidence type="ECO:0000313" key="9">
    <source>
        <dbReference type="EMBL" id="PJJ77367.1"/>
    </source>
</evidence>
<organism evidence="9 10">
    <name type="scientific">Sediminihabitans luteus</name>
    <dbReference type="NCBI Taxonomy" id="1138585"/>
    <lineage>
        <taxon>Bacteria</taxon>
        <taxon>Bacillati</taxon>
        <taxon>Actinomycetota</taxon>
        <taxon>Actinomycetes</taxon>
        <taxon>Micrococcales</taxon>
        <taxon>Cellulomonadaceae</taxon>
        <taxon>Sediminihabitans</taxon>
    </lineage>
</organism>
<gene>
    <name evidence="9" type="ORF">CLV28_0586</name>
</gene>
<feature type="transmembrane region" description="Helical" evidence="7">
    <location>
        <begin position="299"/>
        <end position="314"/>
    </location>
</feature>
<evidence type="ECO:0000256" key="6">
    <source>
        <dbReference type="SAM" id="MobiDB-lite"/>
    </source>
</evidence>
<dbReference type="RefSeq" id="WP_100421767.1">
    <property type="nucleotide sequence ID" value="NZ_BOOX01000003.1"/>
</dbReference>
<evidence type="ECO:0000256" key="1">
    <source>
        <dbReference type="ARBA" id="ARBA00004141"/>
    </source>
</evidence>
<name>A0A2M9CZP6_9CELL</name>
<dbReference type="Pfam" id="PF01578">
    <property type="entry name" value="Cytochrom_C_asm"/>
    <property type="match status" value="1"/>
</dbReference>
<keyword evidence="4 7" id="KW-1133">Transmembrane helix</keyword>
<dbReference type="GO" id="GO:0005886">
    <property type="term" value="C:plasma membrane"/>
    <property type="evidence" value="ECO:0007669"/>
    <property type="project" value="TreeGrafter"/>
</dbReference>
<dbReference type="InterPro" id="IPR017562">
    <property type="entry name" value="Cyt_c_biogenesis_CcsA"/>
</dbReference>
<feature type="domain" description="Cytochrome c assembly protein" evidence="8">
    <location>
        <begin position="139"/>
        <end position="349"/>
    </location>
</feature>
<feature type="transmembrane region" description="Helical" evidence="7">
    <location>
        <begin position="12"/>
        <end position="30"/>
    </location>
</feature>
<feature type="transmembrane region" description="Helical" evidence="7">
    <location>
        <begin position="202"/>
        <end position="230"/>
    </location>
</feature>
<dbReference type="InterPro" id="IPR002541">
    <property type="entry name" value="Cyt_c_assembly"/>
</dbReference>
<dbReference type="GO" id="GO:0020037">
    <property type="term" value="F:heme binding"/>
    <property type="evidence" value="ECO:0007669"/>
    <property type="project" value="InterPro"/>
</dbReference>
<dbReference type="PANTHER" id="PTHR30071">
    <property type="entry name" value="HEME EXPORTER PROTEIN C"/>
    <property type="match status" value="1"/>
</dbReference>
<feature type="transmembrane region" description="Helical" evidence="7">
    <location>
        <begin position="145"/>
        <end position="162"/>
    </location>
</feature>
<dbReference type="PANTHER" id="PTHR30071:SF1">
    <property type="entry name" value="CYTOCHROME B_B6 PROTEIN-RELATED"/>
    <property type="match status" value="1"/>
</dbReference>
<protein>
    <submittedName>
        <fullName evidence="9">Cytochrome c-type biogenesis protein CcsB</fullName>
    </submittedName>
</protein>
<dbReference type="GO" id="GO:0017004">
    <property type="term" value="P:cytochrome complex assembly"/>
    <property type="evidence" value="ECO:0007669"/>
    <property type="project" value="UniProtKB-KW"/>
</dbReference>